<feature type="compositionally biased region" description="Low complexity" evidence="1">
    <location>
        <begin position="117"/>
        <end position="128"/>
    </location>
</feature>
<dbReference type="OrthoDB" id="190883at2"/>
<dbReference type="InterPro" id="IPR005084">
    <property type="entry name" value="CBM6"/>
</dbReference>
<dbReference type="Gene3D" id="2.60.120.260">
    <property type="entry name" value="Galactose-binding domain-like"/>
    <property type="match status" value="1"/>
</dbReference>
<comment type="caution">
    <text evidence="4">The sequence shown here is derived from an EMBL/GenBank/DDBJ whole genome shotgun (WGS) entry which is preliminary data.</text>
</comment>
<evidence type="ECO:0000313" key="4">
    <source>
        <dbReference type="EMBL" id="GHI88286.1"/>
    </source>
</evidence>
<keyword evidence="2" id="KW-0812">Transmembrane</keyword>
<evidence type="ECO:0000259" key="3">
    <source>
        <dbReference type="PROSITE" id="PS51175"/>
    </source>
</evidence>
<feature type="compositionally biased region" description="Gly residues" evidence="1">
    <location>
        <begin position="39"/>
        <end position="54"/>
    </location>
</feature>
<dbReference type="InterPro" id="IPR008979">
    <property type="entry name" value="Galactose-bd-like_sf"/>
</dbReference>
<feature type="compositionally biased region" description="Low complexity" evidence="1">
    <location>
        <begin position="93"/>
        <end position="106"/>
    </location>
</feature>
<accession>A0A919H505</accession>
<protein>
    <recommendedName>
        <fullName evidence="3">CBM6 domain-containing protein</fullName>
    </recommendedName>
</protein>
<dbReference type="SUPFAM" id="SSF49785">
    <property type="entry name" value="Galactose-binding domain-like"/>
    <property type="match status" value="1"/>
</dbReference>
<dbReference type="GO" id="GO:0030246">
    <property type="term" value="F:carbohydrate binding"/>
    <property type="evidence" value="ECO:0007669"/>
    <property type="project" value="InterPro"/>
</dbReference>
<feature type="region of interest" description="Disordered" evidence="1">
    <location>
        <begin position="174"/>
        <end position="224"/>
    </location>
</feature>
<keyword evidence="5" id="KW-1185">Reference proteome</keyword>
<feature type="region of interest" description="Disordered" evidence="1">
    <location>
        <begin position="1"/>
        <end position="144"/>
    </location>
</feature>
<feature type="transmembrane region" description="Helical" evidence="2">
    <location>
        <begin position="149"/>
        <end position="170"/>
    </location>
</feature>
<dbReference type="Proteomes" id="UP000600026">
    <property type="component" value="Unassembled WGS sequence"/>
</dbReference>
<dbReference type="PROSITE" id="PS51175">
    <property type="entry name" value="CBM6"/>
    <property type="match status" value="1"/>
</dbReference>
<keyword evidence="2" id="KW-0472">Membrane</keyword>
<proteinExistence type="predicted"/>
<reference evidence="4" key="1">
    <citation type="submission" date="2020-09" db="EMBL/GenBank/DDBJ databases">
        <title>Whole genome shotgun sequence of Streptomyces xanthophaeus NBRC 12829.</title>
        <authorList>
            <person name="Komaki H."/>
            <person name="Tamura T."/>
        </authorList>
    </citation>
    <scope>NUCLEOTIDE SEQUENCE</scope>
    <source>
        <strain evidence="4">NBRC 12829</strain>
    </source>
</reference>
<feature type="domain" description="CBM6" evidence="3">
    <location>
        <begin position="213"/>
        <end position="348"/>
    </location>
</feature>
<gene>
    <name evidence="4" type="ORF">Sxan_56500</name>
</gene>
<evidence type="ECO:0000313" key="5">
    <source>
        <dbReference type="Proteomes" id="UP000600026"/>
    </source>
</evidence>
<feature type="compositionally biased region" description="Gly residues" evidence="1">
    <location>
        <begin position="129"/>
        <end position="144"/>
    </location>
</feature>
<feature type="compositionally biased region" description="Pro residues" evidence="1">
    <location>
        <begin position="196"/>
        <end position="210"/>
    </location>
</feature>
<dbReference type="Pfam" id="PF16990">
    <property type="entry name" value="CBM_35"/>
    <property type="match status" value="1"/>
</dbReference>
<dbReference type="RefSeq" id="WP_031145321.1">
    <property type="nucleotide sequence ID" value="NZ_BNEE01000006.1"/>
</dbReference>
<organism evidence="4 5">
    <name type="scientific">Streptomyces xanthophaeus</name>
    <dbReference type="NCBI Taxonomy" id="67385"/>
    <lineage>
        <taxon>Bacteria</taxon>
        <taxon>Bacillati</taxon>
        <taxon>Actinomycetota</taxon>
        <taxon>Actinomycetes</taxon>
        <taxon>Kitasatosporales</taxon>
        <taxon>Streptomycetaceae</taxon>
        <taxon>Streptomyces</taxon>
    </lineage>
</organism>
<keyword evidence="2" id="KW-1133">Transmembrane helix</keyword>
<sequence>MTTPANNGPHSGANKPEDDDPFGYLYADGQAAGATPPASGGGYGYPGPAAGGHSGPQPGVPRTSHHQVRTVGERTYGGQRGPVPQQPGPQQPPYQAQYQAPEALQAGGYGVPPQSQPPQHQTQTMSHAGGHGGHGGHGGGSGGSSRKGLLIAAVAVVAAVAIGIGAALAFGDKDKGKEKDEAGTGGQNPSTAPQNPSSPPPSSSPQPSEAPLPKADASGAGMDLTGGAVLQNAVPNAKSAGGQYVGGFNQVGAAVTWTVELPKDGEYTFRMFYGVPGKDANTTLTVNGTAQNRALNMKNFAKAAEGDWAKGWTNTYAYVNLKKGTNTIRISCEQGNSCDAAIDQFVLEKKG</sequence>
<evidence type="ECO:0000256" key="1">
    <source>
        <dbReference type="SAM" id="MobiDB-lite"/>
    </source>
</evidence>
<feature type="compositionally biased region" description="Low complexity" evidence="1">
    <location>
        <begin position="29"/>
        <end position="38"/>
    </location>
</feature>
<name>A0A919H505_9ACTN</name>
<dbReference type="EMBL" id="BNEE01000006">
    <property type="protein sequence ID" value="GHI88286.1"/>
    <property type="molecule type" value="Genomic_DNA"/>
</dbReference>
<dbReference type="AlphaFoldDB" id="A0A919H505"/>
<evidence type="ECO:0000256" key="2">
    <source>
        <dbReference type="SAM" id="Phobius"/>
    </source>
</evidence>